<name>A0ABQ5AUA5_9ASTR</name>
<reference evidence="1" key="1">
    <citation type="journal article" date="2022" name="Int. J. Mol. Sci.">
        <title>Draft Genome of Tanacetum Coccineum: Genomic Comparison of Closely Related Tanacetum-Family Plants.</title>
        <authorList>
            <person name="Yamashiro T."/>
            <person name="Shiraishi A."/>
            <person name="Nakayama K."/>
            <person name="Satake H."/>
        </authorList>
    </citation>
    <scope>NUCLEOTIDE SEQUENCE</scope>
</reference>
<comment type="caution">
    <text evidence="1">The sequence shown here is derived from an EMBL/GenBank/DDBJ whole genome shotgun (WGS) entry which is preliminary data.</text>
</comment>
<keyword evidence="2" id="KW-1185">Reference proteome</keyword>
<sequence length="184" mass="20179">MNVVWLQPWRVVLSSHVLADVSLPCSRQGCGWRTFSRTGLQSFIQVMMTSIIGDALFHGVHTKARQTRHICGCSHLGCLDTLLNIKYSIDLAVLDSANIWVTVKRTSDVIVVAGRALELGCTFLFKYVVSLKSVGSDAVIRLCFPLDQFSLLSDSIQRDPRLTLLLNGGICSHGKPQLGVDGHA</sequence>
<dbReference type="Proteomes" id="UP001151760">
    <property type="component" value="Unassembled WGS sequence"/>
</dbReference>
<evidence type="ECO:0000313" key="1">
    <source>
        <dbReference type="EMBL" id="GJT04479.1"/>
    </source>
</evidence>
<organism evidence="1 2">
    <name type="scientific">Tanacetum coccineum</name>
    <dbReference type="NCBI Taxonomy" id="301880"/>
    <lineage>
        <taxon>Eukaryota</taxon>
        <taxon>Viridiplantae</taxon>
        <taxon>Streptophyta</taxon>
        <taxon>Embryophyta</taxon>
        <taxon>Tracheophyta</taxon>
        <taxon>Spermatophyta</taxon>
        <taxon>Magnoliopsida</taxon>
        <taxon>eudicotyledons</taxon>
        <taxon>Gunneridae</taxon>
        <taxon>Pentapetalae</taxon>
        <taxon>asterids</taxon>
        <taxon>campanulids</taxon>
        <taxon>Asterales</taxon>
        <taxon>Asteraceae</taxon>
        <taxon>Asteroideae</taxon>
        <taxon>Anthemideae</taxon>
        <taxon>Anthemidinae</taxon>
        <taxon>Tanacetum</taxon>
    </lineage>
</organism>
<evidence type="ECO:0008006" key="3">
    <source>
        <dbReference type="Google" id="ProtNLM"/>
    </source>
</evidence>
<reference evidence="1" key="2">
    <citation type="submission" date="2022-01" db="EMBL/GenBank/DDBJ databases">
        <authorList>
            <person name="Yamashiro T."/>
            <person name="Shiraishi A."/>
            <person name="Satake H."/>
            <person name="Nakayama K."/>
        </authorList>
    </citation>
    <scope>NUCLEOTIDE SEQUENCE</scope>
</reference>
<evidence type="ECO:0000313" key="2">
    <source>
        <dbReference type="Proteomes" id="UP001151760"/>
    </source>
</evidence>
<proteinExistence type="predicted"/>
<dbReference type="EMBL" id="BQNB010012512">
    <property type="protein sequence ID" value="GJT04479.1"/>
    <property type="molecule type" value="Genomic_DNA"/>
</dbReference>
<accession>A0ABQ5AUA5</accession>
<protein>
    <recommendedName>
        <fullName evidence="3">Secreted protein</fullName>
    </recommendedName>
</protein>
<gene>
    <name evidence="1" type="ORF">Tco_0838941</name>
</gene>